<dbReference type="Gene3D" id="3.90.550.10">
    <property type="entry name" value="Spore Coat Polysaccharide Biosynthesis Protein SpsA, Chain A"/>
    <property type="match status" value="1"/>
</dbReference>
<dbReference type="PANTHER" id="PTHR43630:SF1">
    <property type="entry name" value="POLY-BETA-1,6-N-ACETYL-D-GLUCOSAMINE SYNTHASE"/>
    <property type="match status" value="1"/>
</dbReference>
<feature type="domain" description="Glycosyltransferase 2-like" evidence="6">
    <location>
        <begin position="168"/>
        <end position="398"/>
    </location>
</feature>
<dbReference type="RefSeq" id="WP_077111488.1">
    <property type="nucleotide sequence ID" value="NZ_JAFBFH010000018.1"/>
</dbReference>
<keyword evidence="4" id="KW-1133">Transmembrane helix</keyword>
<feature type="domain" description="Glycosyltransferase 2-like" evidence="5">
    <location>
        <begin position="63"/>
        <end position="111"/>
    </location>
</feature>
<sequence length="474" mass="54509">MGSLLELLMKFFSGTIIFYMMIVIVTYGSMLILAFIQLRKQYLIDKNEVDEDDIDAFYSKPVSIIVPAYNEEAGIIDSIHSILSLRYPQIELIIVNDGSTDNTQRKIIEQFRMKEVQGTIANHIPTKPIRHFYQSDIHPNVWLIEKENGGKADALNVGINASRYPYFCTIDADSILEENALLRVMNPIIKSNDEVIAAGGTIRIANGLDVQLGAIFQTDLSKNALVVMQVVEYVRAFLMGRIALSTFNLMLIVSGAFSVFSKKWVVAVGGYSTDMIGEDMELVVKLHRRLKEEKVKKRIQFVPDPVCWTETPQDFQSLRNQRKRWYRGLIESLWKHRKMTLNPKFGAIGMVSFPYFWFVECLGPLIELAGYFYIVIAFFLGDIYYEFAILLILLFVLYGVLFTVATILLEAWTMNTYPKFKDLMRLLFISLTEMFWYRPITLFYKCEGFITFLLGKKEWGHMERVGLSGEGKSK</sequence>
<keyword evidence="2" id="KW-0328">Glycosyltransferase</keyword>
<name>A0ABS2R7X2_9BACI</name>
<gene>
    <name evidence="7" type="ORF">JOC94_002737</name>
</gene>
<evidence type="ECO:0000256" key="3">
    <source>
        <dbReference type="ARBA" id="ARBA00022679"/>
    </source>
</evidence>
<dbReference type="InterPro" id="IPR001173">
    <property type="entry name" value="Glyco_trans_2-like"/>
</dbReference>
<evidence type="ECO:0000259" key="5">
    <source>
        <dbReference type="Pfam" id="PF00535"/>
    </source>
</evidence>
<organism evidence="7 8">
    <name type="scientific">Siminovitchia thermophila</name>
    <dbReference type="NCBI Taxonomy" id="1245522"/>
    <lineage>
        <taxon>Bacteria</taxon>
        <taxon>Bacillati</taxon>
        <taxon>Bacillota</taxon>
        <taxon>Bacilli</taxon>
        <taxon>Bacillales</taxon>
        <taxon>Bacillaceae</taxon>
        <taxon>Siminovitchia</taxon>
    </lineage>
</organism>
<keyword evidence="3" id="KW-0808">Transferase</keyword>
<accession>A0ABS2R7X2</accession>
<dbReference type="SUPFAM" id="SSF53448">
    <property type="entry name" value="Nucleotide-diphospho-sugar transferases"/>
    <property type="match status" value="1"/>
</dbReference>
<dbReference type="CDD" id="cd06423">
    <property type="entry name" value="CESA_like"/>
    <property type="match status" value="1"/>
</dbReference>
<keyword evidence="4" id="KW-0472">Membrane</keyword>
<comment type="similarity">
    <text evidence="1">Belongs to the glycosyltransferase 2 family.</text>
</comment>
<dbReference type="InterPro" id="IPR029044">
    <property type="entry name" value="Nucleotide-diphossugar_trans"/>
</dbReference>
<proteinExistence type="inferred from homology"/>
<dbReference type="PANTHER" id="PTHR43630">
    <property type="entry name" value="POLY-BETA-1,6-N-ACETYL-D-GLUCOSAMINE SYNTHASE"/>
    <property type="match status" value="1"/>
</dbReference>
<feature type="transmembrane region" description="Helical" evidence="4">
    <location>
        <begin position="16"/>
        <end position="36"/>
    </location>
</feature>
<dbReference type="Proteomes" id="UP000823485">
    <property type="component" value="Unassembled WGS sequence"/>
</dbReference>
<evidence type="ECO:0000313" key="8">
    <source>
        <dbReference type="Proteomes" id="UP000823485"/>
    </source>
</evidence>
<feature type="transmembrane region" description="Helical" evidence="4">
    <location>
        <begin position="238"/>
        <end position="260"/>
    </location>
</feature>
<keyword evidence="8" id="KW-1185">Reference proteome</keyword>
<evidence type="ECO:0000313" key="7">
    <source>
        <dbReference type="EMBL" id="MBM7715748.1"/>
    </source>
</evidence>
<dbReference type="Pfam" id="PF00535">
    <property type="entry name" value="Glycos_transf_2"/>
    <property type="match status" value="1"/>
</dbReference>
<reference evidence="7 8" key="1">
    <citation type="submission" date="2021-01" db="EMBL/GenBank/DDBJ databases">
        <title>Genomic Encyclopedia of Type Strains, Phase IV (KMG-IV): sequencing the most valuable type-strain genomes for metagenomic binning, comparative biology and taxonomic classification.</title>
        <authorList>
            <person name="Goeker M."/>
        </authorList>
    </citation>
    <scope>NUCLEOTIDE SEQUENCE [LARGE SCALE GENOMIC DNA]</scope>
    <source>
        <strain evidence="7 8">DSM 105453</strain>
    </source>
</reference>
<evidence type="ECO:0000256" key="4">
    <source>
        <dbReference type="SAM" id="Phobius"/>
    </source>
</evidence>
<evidence type="ECO:0000259" key="6">
    <source>
        <dbReference type="Pfam" id="PF13632"/>
    </source>
</evidence>
<dbReference type="Pfam" id="PF13632">
    <property type="entry name" value="Glyco_trans_2_3"/>
    <property type="match status" value="1"/>
</dbReference>
<dbReference type="EMBL" id="JAFBFH010000018">
    <property type="protein sequence ID" value="MBM7715748.1"/>
    <property type="molecule type" value="Genomic_DNA"/>
</dbReference>
<feature type="transmembrane region" description="Helical" evidence="4">
    <location>
        <begin position="387"/>
        <end position="414"/>
    </location>
</feature>
<keyword evidence="4" id="KW-0812">Transmembrane</keyword>
<feature type="transmembrane region" description="Helical" evidence="4">
    <location>
        <begin position="355"/>
        <end position="380"/>
    </location>
</feature>
<evidence type="ECO:0000256" key="1">
    <source>
        <dbReference type="ARBA" id="ARBA00006739"/>
    </source>
</evidence>
<protein>
    <submittedName>
        <fullName evidence="7">Cellulose synthase/poly-beta-1,6-N-acetylglucosamine synthase-like glycosyltransferase</fullName>
    </submittedName>
</protein>
<comment type="caution">
    <text evidence="7">The sequence shown here is derived from an EMBL/GenBank/DDBJ whole genome shotgun (WGS) entry which is preliminary data.</text>
</comment>
<evidence type="ECO:0000256" key="2">
    <source>
        <dbReference type="ARBA" id="ARBA00022676"/>
    </source>
</evidence>